<dbReference type="SMART" id="SM00364">
    <property type="entry name" value="LRR_BAC"/>
    <property type="match status" value="11"/>
</dbReference>
<keyword evidence="3" id="KW-0472">Membrane</keyword>
<evidence type="ECO:0000256" key="1">
    <source>
        <dbReference type="ARBA" id="ARBA00022614"/>
    </source>
</evidence>
<reference evidence="4 5" key="1">
    <citation type="submission" date="2019-12" db="EMBL/GenBank/DDBJ databases">
        <authorList>
            <person name="Alioto T."/>
            <person name="Alioto T."/>
            <person name="Gomez Garrido J."/>
        </authorList>
    </citation>
    <scope>NUCLEOTIDE SEQUENCE [LARGE SCALE GENOMIC DNA]</scope>
</reference>
<evidence type="ECO:0000313" key="5">
    <source>
        <dbReference type="Proteomes" id="UP000594638"/>
    </source>
</evidence>
<dbReference type="SUPFAM" id="SSF52047">
    <property type="entry name" value="RNI-like"/>
    <property type="match status" value="1"/>
</dbReference>
<dbReference type="OrthoDB" id="8731593at2759"/>
<dbReference type="PRINTS" id="PR00019">
    <property type="entry name" value="LEURICHRPT"/>
</dbReference>
<proteinExistence type="predicted"/>
<name>A0A8S0TGM0_OLEEU</name>
<keyword evidence="3" id="KW-1133">Transmembrane helix</keyword>
<dbReference type="GO" id="GO:0006952">
    <property type="term" value="P:defense response"/>
    <property type="evidence" value="ECO:0007669"/>
    <property type="project" value="UniProtKB-ARBA"/>
</dbReference>
<dbReference type="AlphaFoldDB" id="A0A8S0TGM0"/>
<dbReference type="EMBL" id="CACTIH010006534">
    <property type="protein sequence ID" value="CAA3004785.1"/>
    <property type="molecule type" value="Genomic_DNA"/>
</dbReference>
<dbReference type="GO" id="GO:0051707">
    <property type="term" value="P:response to other organism"/>
    <property type="evidence" value="ECO:0007669"/>
    <property type="project" value="UniProtKB-ARBA"/>
</dbReference>
<dbReference type="InterPro" id="IPR032675">
    <property type="entry name" value="LRR_dom_sf"/>
</dbReference>
<dbReference type="Pfam" id="PF00560">
    <property type="entry name" value="LRR_1"/>
    <property type="match status" value="1"/>
</dbReference>
<keyword evidence="1" id="KW-0433">Leucine-rich repeat</keyword>
<accession>A0A8S0TGM0</accession>
<comment type="caution">
    <text evidence="4">The sequence shown here is derived from an EMBL/GenBank/DDBJ whole genome shotgun (WGS) entry which is preliminary data.</text>
</comment>
<dbReference type="SUPFAM" id="SSF52058">
    <property type="entry name" value="L domain-like"/>
    <property type="match status" value="3"/>
</dbReference>
<gene>
    <name evidence="4" type="ORF">OLEA9_A005649</name>
</gene>
<dbReference type="InterPro" id="IPR001611">
    <property type="entry name" value="Leu-rich_rpt"/>
</dbReference>
<feature type="transmembrane region" description="Helical" evidence="3">
    <location>
        <begin position="849"/>
        <end position="871"/>
    </location>
</feature>
<dbReference type="InterPro" id="IPR003591">
    <property type="entry name" value="Leu-rich_rpt_typical-subtyp"/>
</dbReference>
<dbReference type="PANTHER" id="PTHR45617">
    <property type="entry name" value="LEUCINE RICH REPEAT FAMILY PROTEIN"/>
    <property type="match status" value="1"/>
</dbReference>
<dbReference type="Gene3D" id="3.80.10.10">
    <property type="entry name" value="Ribonuclease Inhibitor"/>
    <property type="match status" value="5"/>
</dbReference>
<keyword evidence="2" id="KW-0677">Repeat</keyword>
<dbReference type="SMART" id="SM00365">
    <property type="entry name" value="LRR_SD22"/>
    <property type="match status" value="8"/>
</dbReference>
<sequence>MLNLQDNNILSIPANALMALPKLAALKLDYNRITAVAPEILKLYAHRLTIFGLAKNVIRELPEYAFQDFKKLKSLDLNGNFLINLESTGLEETLDNLNLRDNQLTSLSSFALTYKLLTKLDVSKNNLKELFPDTFSLVPTLVQLNLSRNNHLTNVPAGIFDPLKKLEILDLSSTGLKQINTYLFDELFNLKQLYLSNNHLVEIPEMLFKNCLNLTILDLSGNSIVNLRIGSFYGLMSMKRLDLSSNKLTTFKGEYFNARNKVNSSTLEELNLNNNELSYLFPSSFTIHSKLKILKLAFNKFNYFPKELIMSLMFLQEIDLSNNNLKTIDDYDYGNLARLRKLNLNNNKIDTISETTFFNSSQLQIINLSFNNLEKIPERLFNTLYRLKILNLNNNLLSDLPENIFDRAKIRMLEHISLSHNQFVAAPLKSLQKQYFFLTSVDLSHNLIEHIPSDDSTMVNIKHLDLSFNPLTQESINNILNEPKTVRALNLAGTNINHVVHLETPFLQYLNLSHNKIEVLASNIFDRSTLLEELDLSHNIIEDLDAFTNIWTKLSNLQTLDLSYNPIEKIKQGHFDSLHSLIYLSITNLPEVERIEKYAFKQFVNLEILKAYNYPKLGYMDTQGLLNQLNLLEILDLEITDSTIGSDQLLTLMNARLKQLTMRGSRLKSVLASTLAGLKSADITIGLHNTSVTSLPPALLIPLPRSSHITLDITDNEISTLSAQFLVQLDDRKNNIYLKGLNSNPIQCDCNARALRRSYLGMNIVCQGPIDLKDRLLVETGDDELTCDARKTTTTTTTTTVRTTKRTTTTSEPEIIWSLPPQTASPVTKRAPVVRPSTSMAAISNDDTLIIGIVGGVIGFIIILIIIICIVRLKMMNNNAIVQTQHCMNPNCPCPKYITSPYMTPMAPSSYYMPYEKEMTLR</sequence>
<dbReference type="Pfam" id="PF13855">
    <property type="entry name" value="LRR_8"/>
    <property type="match status" value="4"/>
</dbReference>
<protein>
    <submittedName>
        <fullName evidence="4">Chaoptin</fullName>
    </submittedName>
</protein>
<keyword evidence="3" id="KW-0812">Transmembrane</keyword>
<organism evidence="4 5">
    <name type="scientific">Olea europaea subsp. europaea</name>
    <dbReference type="NCBI Taxonomy" id="158383"/>
    <lineage>
        <taxon>Eukaryota</taxon>
        <taxon>Viridiplantae</taxon>
        <taxon>Streptophyta</taxon>
        <taxon>Embryophyta</taxon>
        <taxon>Tracheophyta</taxon>
        <taxon>Spermatophyta</taxon>
        <taxon>Magnoliopsida</taxon>
        <taxon>eudicotyledons</taxon>
        <taxon>Gunneridae</taxon>
        <taxon>Pentapetalae</taxon>
        <taxon>asterids</taxon>
        <taxon>lamiids</taxon>
        <taxon>Lamiales</taxon>
        <taxon>Oleaceae</taxon>
        <taxon>Oleeae</taxon>
        <taxon>Olea</taxon>
    </lineage>
</organism>
<dbReference type="Gramene" id="OE9A005649T1">
    <property type="protein sequence ID" value="OE9A005649C1"/>
    <property type="gene ID" value="OE9A005649"/>
</dbReference>
<dbReference type="Pfam" id="PF13516">
    <property type="entry name" value="LRR_6"/>
    <property type="match status" value="2"/>
</dbReference>
<evidence type="ECO:0000256" key="3">
    <source>
        <dbReference type="SAM" id="Phobius"/>
    </source>
</evidence>
<dbReference type="Proteomes" id="UP000594638">
    <property type="component" value="Unassembled WGS sequence"/>
</dbReference>
<dbReference type="FunFam" id="3.80.10.10:FF:001164">
    <property type="entry name" value="GH01279p"/>
    <property type="match status" value="1"/>
</dbReference>
<evidence type="ECO:0000313" key="4">
    <source>
        <dbReference type="EMBL" id="CAA3004785.1"/>
    </source>
</evidence>
<keyword evidence="5" id="KW-1185">Reference proteome</keyword>
<dbReference type="PANTHER" id="PTHR45617:SF181">
    <property type="entry name" value="LP04042P"/>
    <property type="match status" value="1"/>
</dbReference>
<dbReference type="PROSITE" id="PS51450">
    <property type="entry name" value="LRR"/>
    <property type="match status" value="11"/>
</dbReference>
<dbReference type="SMART" id="SM00369">
    <property type="entry name" value="LRR_TYP"/>
    <property type="match status" value="19"/>
</dbReference>
<evidence type="ECO:0000256" key="2">
    <source>
        <dbReference type="ARBA" id="ARBA00022737"/>
    </source>
</evidence>